<organism evidence="1 2">
    <name type="scientific">Bacillus cereus TIAC219</name>
    <dbReference type="NCBI Taxonomy" id="718222"/>
    <lineage>
        <taxon>Bacteria</taxon>
        <taxon>Bacillati</taxon>
        <taxon>Bacillota</taxon>
        <taxon>Bacilli</taxon>
        <taxon>Bacillales</taxon>
        <taxon>Bacillaceae</taxon>
        <taxon>Bacillus</taxon>
        <taxon>Bacillus cereus group</taxon>
    </lineage>
</organism>
<protein>
    <submittedName>
        <fullName evidence="1">Uncharacterized protein</fullName>
    </submittedName>
</protein>
<evidence type="ECO:0000313" key="1">
    <source>
        <dbReference type="EMBL" id="EOQ57839.1"/>
    </source>
</evidence>
<evidence type="ECO:0000313" key="2">
    <source>
        <dbReference type="Proteomes" id="UP000014060"/>
    </source>
</evidence>
<reference evidence="1 2" key="1">
    <citation type="submission" date="2013-01" db="EMBL/GenBank/DDBJ databases">
        <title>The Genome Sequence of Bacillus cereus TIAC219.</title>
        <authorList>
            <consortium name="The Broad Institute Genome Sequencing Platform"/>
            <consortium name="The Broad Institute Genome Sequencing Center for Infectious Disease"/>
            <person name="Feldgarden M."/>
            <person name="Van der Auwera G.A."/>
            <person name="Mahillon J."/>
            <person name="Duprez V."/>
            <person name="Timmery S."/>
            <person name="Mattelet C."/>
            <person name="Dierick K."/>
            <person name="Sun M."/>
            <person name="Yu Z."/>
            <person name="Zhu L."/>
            <person name="Hu X."/>
            <person name="Shank E.B."/>
            <person name="Swiecicka I."/>
            <person name="Hansen B.M."/>
            <person name="Andrup L."/>
            <person name="Walker B."/>
            <person name="Young S.K."/>
            <person name="Zeng Q."/>
            <person name="Gargeya S."/>
            <person name="Fitzgerald M."/>
            <person name="Haas B."/>
            <person name="Abouelleil A."/>
            <person name="Alvarado L."/>
            <person name="Arachchi H.M."/>
            <person name="Berlin A.M."/>
            <person name="Chapman S.B."/>
            <person name="Dewar J."/>
            <person name="Goldberg J."/>
            <person name="Griggs A."/>
            <person name="Gujja S."/>
            <person name="Hansen M."/>
            <person name="Howarth C."/>
            <person name="Imamovic A."/>
            <person name="Larimer J."/>
            <person name="McCowan C."/>
            <person name="Murphy C."/>
            <person name="Neiman D."/>
            <person name="Pearson M."/>
            <person name="Priest M."/>
            <person name="Roberts A."/>
            <person name="Saif S."/>
            <person name="Shea T."/>
            <person name="Sisk P."/>
            <person name="Sykes S."/>
            <person name="Wortman J."/>
            <person name="Nusbaum C."/>
            <person name="Birren B."/>
        </authorList>
    </citation>
    <scope>NUCLEOTIDE SEQUENCE [LARGE SCALE GENOMIC DNA]</scope>
    <source>
        <strain evidence="1 2">TIAC219</strain>
    </source>
</reference>
<proteinExistence type="predicted"/>
<dbReference type="Proteomes" id="UP000014060">
    <property type="component" value="Unassembled WGS sequence"/>
</dbReference>
<sequence length="46" mass="5601">MIDKYMKLLEKVYDLFESRKCSAKWFDDTANYIHKKIWIIETKDAA</sequence>
<comment type="caution">
    <text evidence="1">The sequence shown here is derived from an EMBL/GenBank/DDBJ whole genome shotgun (WGS) entry which is preliminary data.</text>
</comment>
<dbReference type="RefSeq" id="WP_002084173.1">
    <property type="nucleotide sequence ID" value="NZ_KB976014.1"/>
</dbReference>
<accession>A0ABC9SQJ0</accession>
<name>A0ABC9SQJ0_BACCE</name>
<dbReference type="AlphaFoldDB" id="A0ABC9SQJ0"/>
<gene>
    <name evidence="1" type="ORF">IAY_06247</name>
</gene>
<dbReference type="EMBL" id="AHCJ01000083">
    <property type="protein sequence ID" value="EOQ57839.1"/>
    <property type="molecule type" value="Genomic_DNA"/>
</dbReference>